<organism evidence="1 2">
    <name type="scientific">Streptomyces djakartensis</name>
    <dbReference type="NCBI Taxonomy" id="68193"/>
    <lineage>
        <taxon>Bacteria</taxon>
        <taxon>Bacillati</taxon>
        <taxon>Actinomycetota</taxon>
        <taxon>Actinomycetes</taxon>
        <taxon>Kitasatosporales</taxon>
        <taxon>Streptomycetaceae</taxon>
        <taxon>Streptomyces</taxon>
    </lineage>
</organism>
<keyword evidence="2" id="KW-1185">Reference proteome</keyword>
<dbReference type="RefSeq" id="WP_229864146.1">
    <property type="nucleotide sequence ID" value="NZ_BMWE01000004.1"/>
</dbReference>
<evidence type="ECO:0000313" key="1">
    <source>
        <dbReference type="EMBL" id="GGY12763.1"/>
    </source>
</evidence>
<proteinExistence type="predicted"/>
<evidence type="ECO:0000313" key="2">
    <source>
        <dbReference type="Proteomes" id="UP000653308"/>
    </source>
</evidence>
<reference evidence="2" key="1">
    <citation type="journal article" date="2019" name="Int. J. Syst. Evol. Microbiol.">
        <title>The Global Catalogue of Microorganisms (GCM) 10K type strain sequencing project: providing services to taxonomists for standard genome sequencing and annotation.</title>
        <authorList>
            <consortium name="The Broad Institute Genomics Platform"/>
            <consortium name="The Broad Institute Genome Sequencing Center for Infectious Disease"/>
            <person name="Wu L."/>
            <person name="Ma J."/>
        </authorList>
    </citation>
    <scope>NUCLEOTIDE SEQUENCE [LARGE SCALE GENOMIC DNA]</scope>
    <source>
        <strain evidence="2">JCM 4957</strain>
    </source>
</reference>
<gene>
    <name evidence="1" type="ORF">GCM10010384_17720</name>
</gene>
<protein>
    <submittedName>
        <fullName evidence="1">Uncharacterized protein</fullName>
    </submittedName>
</protein>
<sequence>MNSNPPDDWSPADNPYAIALSEANWWRATVTLTVERMHSDDVQVGWFSSRQIDARILVVALRQLLAAVKLERIALKDLGMDPAVVTALDDAEQRFLDTLPNIKHVRDGLTHFEDWARGMGKFGPQTDARKNADPRDAARDFWSFGYDPTTDTVTMGPFTISVSAAVPAANALCAAIYAATRSVDQRNAAELRDQIVQALADATIPCAPPQDRVRVTQGHDTRIWLSLELSRIPDEEREKLAHRVATAMAGAGLRLTSSTFPQAQDTTERLVVGEVLRVERNSR</sequence>
<name>A0ABQ2ZGB3_9ACTN</name>
<dbReference type="Proteomes" id="UP000653308">
    <property type="component" value="Unassembled WGS sequence"/>
</dbReference>
<comment type="caution">
    <text evidence="1">The sequence shown here is derived from an EMBL/GenBank/DDBJ whole genome shotgun (WGS) entry which is preliminary data.</text>
</comment>
<dbReference type="EMBL" id="BMWE01000004">
    <property type="protein sequence ID" value="GGY12763.1"/>
    <property type="molecule type" value="Genomic_DNA"/>
</dbReference>
<accession>A0ABQ2ZGB3</accession>